<dbReference type="Pfam" id="PF03401">
    <property type="entry name" value="TctC"/>
    <property type="match status" value="1"/>
</dbReference>
<dbReference type="InterPro" id="IPR042100">
    <property type="entry name" value="Bug_dom1"/>
</dbReference>
<reference evidence="3" key="2">
    <citation type="submission" date="2021-09" db="EMBL/GenBank/DDBJ databases">
        <authorList>
            <person name="Gilroy R."/>
        </authorList>
    </citation>
    <scope>NUCLEOTIDE SEQUENCE</scope>
    <source>
        <strain evidence="3">ChiGjej2B2-19336</strain>
    </source>
</reference>
<keyword evidence="2" id="KW-0732">Signal</keyword>
<dbReference type="Proteomes" id="UP000698963">
    <property type="component" value="Unassembled WGS sequence"/>
</dbReference>
<feature type="signal peptide" evidence="2">
    <location>
        <begin position="1"/>
        <end position="23"/>
    </location>
</feature>
<sequence>MNKHFLTALLLAVGLILPSAAPAAWNPDQSVKIVVPFNPGGGTDQQARLVEKEFMEEFGQPLSFIYKPGADGAIGATEFKGYAADGYNIAVHTFPLIMMNTLTGKGRYSMDDFEYLAISNLDVAVLLTRKESPYDTFEKFIEAAKASPDKKLTVGVVEVLGPSHIAALKLQRQGVPMNIVTMAGGAKGIAAVLGGHLDALMAVKGNCLNAASKFNFLGVASKSADSELPGVPTFTEKGYPVEAMAARIWIAPKGLPDEVKARYAEGFGRIYAKKEVNDRLTKAGQPVHFGDSEELQGVVEGFQAEAKELVEYYNSTKKK</sequence>
<dbReference type="PANTHER" id="PTHR42928">
    <property type="entry name" value="TRICARBOXYLATE-BINDING PROTEIN"/>
    <property type="match status" value="1"/>
</dbReference>
<evidence type="ECO:0000313" key="4">
    <source>
        <dbReference type="Proteomes" id="UP000698963"/>
    </source>
</evidence>
<dbReference type="EMBL" id="DYZA01000152">
    <property type="protein sequence ID" value="HJD97480.1"/>
    <property type="molecule type" value="Genomic_DNA"/>
</dbReference>
<comment type="caution">
    <text evidence="3">The sequence shown here is derived from an EMBL/GenBank/DDBJ whole genome shotgun (WGS) entry which is preliminary data.</text>
</comment>
<evidence type="ECO:0000313" key="3">
    <source>
        <dbReference type="EMBL" id="HJD97480.1"/>
    </source>
</evidence>
<dbReference type="PIRSF" id="PIRSF017082">
    <property type="entry name" value="YflP"/>
    <property type="match status" value="1"/>
</dbReference>
<dbReference type="Gene3D" id="3.40.190.150">
    <property type="entry name" value="Bordetella uptake gene, domain 1"/>
    <property type="match status" value="1"/>
</dbReference>
<evidence type="ECO:0000256" key="1">
    <source>
        <dbReference type="ARBA" id="ARBA00006987"/>
    </source>
</evidence>
<gene>
    <name evidence="3" type="ORF">K8W16_07530</name>
</gene>
<name>A0A921AX32_9BACT</name>
<dbReference type="Gene3D" id="3.40.190.10">
    <property type="entry name" value="Periplasmic binding protein-like II"/>
    <property type="match status" value="1"/>
</dbReference>
<evidence type="ECO:0000256" key="2">
    <source>
        <dbReference type="SAM" id="SignalP"/>
    </source>
</evidence>
<dbReference type="InterPro" id="IPR005064">
    <property type="entry name" value="BUG"/>
</dbReference>
<dbReference type="RefSeq" id="WP_304122536.1">
    <property type="nucleotide sequence ID" value="NZ_DYZA01000152.1"/>
</dbReference>
<organism evidence="3 4">
    <name type="scientific">Mailhella massiliensis</name>
    <dbReference type="NCBI Taxonomy" id="1903261"/>
    <lineage>
        <taxon>Bacteria</taxon>
        <taxon>Pseudomonadati</taxon>
        <taxon>Thermodesulfobacteriota</taxon>
        <taxon>Desulfovibrionia</taxon>
        <taxon>Desulfovibrionales</taxon>
        <taxon>Desulfovibrionaceae</taxon>
        <taxon>Mailhella</taxon>
    </lineage>
</organism>
<proteinExistence type="inferred from homology"/>
<feature type="chain" id="PRO_5037011117" evidence="2">
    <location>
        <begin position="24"/>
        <end position="319"/>
    </location>
</feature>
<comment type="similarity">
    <text evidence="1">Belongs to the UPF0065 (bug) family.</text>
</comment>
<reference evidence="3" key="1">
    <citation type="journal article" date="2021" name="PeerJ">
        <title>Extensive microbial diversity within the chicken gut microbiome revealed by metagenomics and culture.</title>
        <authorList>
            <person name="Gilroy R."/>
            <person name="Ravi A."/>
            <person name="Getino M."/>
            <person name="Pursley I."/>
            <person name="Horton D.L."/>
            <person name="Alikhan N.F."/>
            <person name="Baker D."/>
            <person name="Gharbi K."/>
            <person name="Hall N."/>
            <person name="Watson M."/>
            <person name="Adriaenssens E.M."/>
            <person name="Foster-Nyarko E."/>
            <person name="Jarju S."/>
            <person name="Secka A."/>
            <person name="Antonio M."/>
            <person name="Oren A."/>
            <person name="Chaudhuri R.R."/>
            <person name="La Ragione R."/>
            <person name="Hildebrand F."/>
            <person name="Pallen M.J."/>
        </authorList>
    </citation>
    <scope>NUCLEOTIDE SEQUENCE</scope>
    <source>
        <strain evidence="3">ChiGjej2B2-19336</strain>
    </source>
</reference>
<dbReference type="SUPFAM" id="SSF53850">
    <property type="entry name" value="Periplasmic binding protein-like II"/>
    <property type="match status" value="1"/>
</dbReference>
<dbReference type="CDD" id="cd07012">
    <property type="entry name" value="PBP2_Bug_TTT"/>
    <property type="match status" value="1"/>
</dbReference>
<protein>
    <submittedName>
        <fullName evidence="3">Tripartite tricarboxylate transporter substrate binding protein</fullName>
    </submittedName>
</protein>
<accession>A0A921AX32</accession>
<dbReference type="PANTHER" id="PTHR42928:SF5">
    <property type="entry name" value="BLR1237 PROTEIN"/>
    <property type="match status" value="1"/>
</dbReference>
<dbReference type="AlphaFoldDB" id="A0A921AX32"/>